<dbReference type="AlphaFoldDB" id="T1UAT8"/>
<evidence type="ECO:0000313" key="1">
    <source>
        <dbReference type="EMBL" id="AGT74475.1"/>
    </source>
</evidence>
<dbReference type="Proteomes" id="UP000015920">
    <property type="component" value="Chromosome"/>
</dbReference>
<protein>
    <submittedName>
        <fullName evidence="1">Uncharacterized protein</fullName>
    </submittedName>
</protein>
<dbReference type="EMBL" id="CP006691">
    <property type="protein sequence ID" value="AGT74475.1"/>
    <property type="molecule type" value="Genomic_DNA"/>
</dbReference>
<organism evidence="1 2">
    <name type="scientific">Helicobacter pylori SouthAfrica20</name>
    <dbReference type="NCBI Taxonomy" id="1352356"/>
    <lineage>
        <taxon>Bacteria</taxon>
        <taxon>Pseudomonadati</taxon>
        <taxon>Campylobacterota</taxon>
        <taxon>Epsilonproteobacteria</taxon>
        <taxon>Campylobacterales</taxon>
        <taxon>Helicobacteraceae</taxon>
        <taxon>Helicobacter</taxon>
    </lineage>
</organism>
<sequence>MVRGFFLFVGDIFDRILKILKTLFVFLPQALKSSVLIKY</sequence>
<proteinExistence type="predicted"/>
<dbReference type="KEGG" id="hpys:HPSA20_1256"/>
<reference evidence="1 2" key="1">
    <citation type="journal article" date="2013" name="Genome Announc.">
        <title>Genome Sequences of Three hpAfrica2 Strains of Helicobacter pylori.</title>
        <authorList>
            <person name="Duncan S.S."/>
            <person name="Bertoli M.T."/>
            <person name="Kersulyte D."/>
            <person name="Valk P.L."/>
            <person name="Tamma S."/>
            <person name="Segal I."/>
            <person name="McClain M.S."/>
            <person name="Cover T.L."/>
            <person name="Berg D.E."/>
        </authorList>
    </citation>
    <scope>NUCLEOTIDE SEQUENCE [LARGE SCALE GENOMIC DNA]</scope>
    <source>
        <strain evidence="1">SouthAfrica20</strain>
    </source>
</reference>
<accession>T1UAT8</accession>
<dbReference type="HOGENOM" id="CLU_3310827_0_0_7"/>
<evidence type="ECO:0000313" key="2">
    <source>
        <dbReference type="Proteomes" id="UP000015920"/>
    </source>
</evidence>
<gene>
    <name evidence="1" type="ORF">HPSA20_1256</name>
</gene>
<dbReference type="PATRIC" id="fig|1352356.3.peg.1227"/>
<name>T1UAT8_HELPX</name>